<keyword evidence="1" id="KW-0479">Metal-binding</keyword>
<proteinExistence type="predicted"/>
<dbReference type="GO" id="GO:0005634">
    <property type="term" value="C:nucleus"/>
    <property type="evidence" value="ECO:0007669"/>
    <property type="project" value="TreeGrafter"/>
</dbReference>
<dbReference type="InterPro" id="IPR051430">
    <property type="entry name" value="Fungal_TF_Env_Response"/>
</dbReference>
<evidence type="ECO:0000256" key="4">
    <source>
        <dbReference type="ARBA" id="ARBA00023125"/>
    </source>
</evidence>
<dbReference type="CDD" id="cd12148">
    <property type="entry name" value="fungal_TF_MHR"/>
    <property type="match status" value="1"/>
</dbReference>
<gene>
    <name evidence="8" type="ORF">LTR25_003438</name>
</gene>
<feature type="region of interest" description="Disordered" evidence="7">
    <location>
        <begin position="1"/>
        <end position="21"/>
    </location>
</feature>
<keyword evidence="5" id="KW-0804">Transcription</keyword>
<protein>
    <submittedName>
        <fullName evidence="8">Uncharacterized protein</fullName>
    </submittedName>
</protein>
<keyword evidence="6" id="KW-0539">Nucleus</keyword>
<keyword evidence="3" id="KW-0805">Transcription regulation</keyword>
<organism evidence="8 9">
    <name type="scientific">Vermiconidia calcicola</name>
    <dbReference type="NCBI Taxonomy" id="1690605"/>
    <lineage>
        <taxon>Eukaryota</taxon>
        <taxon>Fungi</taxon>
        <taxon>Dikarya</taxon>
        <taxon>Ascomycota</taxon>
        <taxon>Pezizomycotina</taxon>
        <taxon>Dothideomycetes</taxon>
        <taxon>Dothideomycetidae</taxon>
        <taxon>Mycosphaerellales</taxon>
        <taxon>Extremaceae</taxon>
        <taxon>Vermiconidia</taxon>
    </lineage>
</organism>
<accession>A0AAV9QDR9</accession>
<evidence type="ECO:0000256" key="3">
    <source>
        <dbReference type="ARBA" id="ARBA00023015"/>
    </source>
</evidence>
<dbReference type="PANTHER" id="PTHR31944">
    <property type="entry name" value="HEME-RESPONSIVE ZINC FINGER TRANSCRIPTION FACTOR HAP1"/>
    <property type="match status" value="1"/>
</dbReference>
<keyword evidence="4" id="KW-0238">DNA-binding</keyword>
<feature type="compositionally biased region" description="Acidic residues" evidence="7">
    <location>
        <begin position="1"/>
        <end position="12"/>
    </location>
</feature>
<evidence type="ECO:0000256" key="7">
    <source>
        <dbReference type="SAM" id="MobiDB-lite"/>
    </source>
</evidence>
<evidence type="ECO:0000256" key="6">
    <source>
        <dbReference type="ARBA" id="ARBA00023242"/>
    </source>
</evidence>
<comment type="caution">
    <text evidence="8">The sequence shown here is derived from an EMBL/GenBank/DDBJ whole genome shotgun (WGS) entry which is preliminary data.</text>
</comment>
<dbReference type="Proteomes" id="UP001345827">
    <property type="component" value="Unassembled WGS sequence"/>
</dbReference>
<keyword evidence="2" id="KW-0862">Zinc</keyword>
<sequence length="330" mass="37073">MNLNDDSIDENSSELPTAEPAEELTDSAFQAVLTTSISLRLRICAWANSANIELDYDTALNMDEELSRHLNSIPVWGRPAVDDASNQQRSRIRVLLELTLRQYVILLHTPFASLSQQISKYAHSRRTRLEAATTILCQFRDMLQPSANNVIRCIMPSDSLQAALTVCHELYMDDTGYGSSPLLRVAPNFAESLLSLAETALAAIETQMYTIGKKAPEFYVLAMVRSLVEVRLWPASAEANRSKAAEQILRAGQRLFTWKMQAQTEKTSRRNTSQRALLPITRYFNDEADAGTFLPEQGPVNGFEVNHDFGFLDGQEDIFGAWNVEDLFNF</sequence>
<evidence type="ECO:0000256" key="2">
    <source>
        <dbReference type="ARBA" id="ARBA00022833"/>
    </source>
</evidence>
<evidence type="ECO:0000313" key="9">
    <source>
        <dbReference type="Proteomes" id="UP001345827"/>
    </source>
</evidence>
<dbReference type="GO" id="GO:0000978">
    <property type="term" value="F:RNA polymerase II cis-regulatory region sequence-specific DNA binding"/>
    <property type="evidence" value="ECO:0007669"/>
    <property type="project" value="TreeGrafter"/>
</dbReference>
<dbReference type="PANTHER" id="PTHR31944:SF130">
    <property type="entry name" value="ZN(II)2CYS6 TRANSCRIPTION FACTO (EUROFUNG)"/>
    <property type="match status" value="1"/>
</dbReference>
<dbReference type="GO" id="GO:0046872">
    <property type="term" value="F:metal ion binding"/>
    <property type="evidence" value="ECO:0007669"/>
    <property type="project" value="UniProtKB-KW"/>
</dbReference>
<name>A0AAV9QDR9_9PEZI</name>
<dbReference type="GO" id="GO:0001228">
    <property type="term" value="F:DNA-binding transcription activator activity, RNA polymerase II-specific"/>
    <property type="evidence" value="ECO:0007669"/>
    <property type="project" value="TreeGrafter"/>
</dbReference>
<evidence type="ECO:0000256" key="5">
    <source>
        <dbReference type="ARBA" id="ARBA00023163"/>
    </source>
</evidence>
<keyword evidence="9" id="KW-1185">Reference proteome</keyword>
<reference evidence="8 9" key="1">
    <citation type="submission" date="2023-06" db="EMBL/GenBank/DDBJ databases">
        <title>Black Yeasts Isolated from many extreme environments.</title>
        <authorList>
            <person name="Coleine C."/>
            <person name="Stajich J.E."/>
            <person name="Selbmann L."/>
        </authorList>
    </citation>
    <scope>NUCLEOTIDE SEQUENCE [LARGE SCALE GENOMIC DNA]</scope>
    <source>
        <strain evidence="8 9">CCFEE 5887</strain>
    </source>
</reference>
<evidence type="ECO:0000256" key="1">
    <source>
        <dbReference type="ARBA" id="ARBA00022723"/>
    </source>
</evidence>
<dbReference type="EMBL" id="JAXLQG010000005">
    <property type="protein sequence ID" value="KAK5539733.1"/>
    <property type="molecule type" value="Genomic_DNA"/>
</dbReference>
<dbReference type="AlphaFoldDB" id="A0AAV9QDR9"/>
<evidence type="ECO:0000313" key="8">
    <source>
        <dbReference type="EMBL" id="KAK5539733.1"/>
    </source>
</evidence>